<sequence length="304" mass="31924">MTRSVSDPVGVELCWDRLAAATDEAASTMLGTAFPAITRESNGCTVFLMDRADCAMAEPRAGVPALMSSLTELVLERFPADDWQDGDSVITNAPWIATGHVPDIAMISPVLHRGRLVAFAGTVAHSQGIGGTPSMNAIEPLCEGVLIPSLRLFPAGWVEPGVKDLPSASVRRADQVWGGLEAQAAVHAVCRRRAREVLTDFREQDFEAFAAQVHAVTDAAMRAGVRDLPDGVHRAALDADGVDGHPTPIDCTVTVRGEEIGIDCTGGSPGALHDELDAERSTPPARTTCPAAVQHGGGAKGRPV</sequence>
<name>A0A143C9F6_9ACTN</name>
<evidence type="ECO:0000313" key="4">
    <source>
        <dbReference type="Proteomes" id="UP000076096"/>
    </source>
</evidence>
<dbReference type="EMBL" id="CP015098">
    <property type="protein sequence ID" value="AMW14051.1"/>
    <property type="molecule type" value="Genomic_DNA"/>
</dbReference>
<dbReference type="KEGG" id="stsi:A4E84_33920"/>
<dbReference type="Proteomes" id="UP000076096">
    <property type="component" value="Chromosome"/>
</dbReference>
<dbReference type="InterPro" id="IPR003692">
    <property type="entry name" value="Hydantoinase_B"/>
</dbReference>
<feature type="domain" description="Hydantoinase B/oxoprolinase" evidence="2">
    <location>
        <begin position="7"/>
        <end position="270"/>
    </location>
</feature>
<evidence type="ECO:0000313" key="3">
    <source>
        <dbReference type="EMBL" id="AMW14051.1"/>
    </source>
</evidence>
<proteinExistence type="predicted"/>
<reference evidence="4" key="1">
    <citation type="submission" date="2016-04" db="EMBL/GenBank/DDBJ databases">
        <authorList>
            <person name="Zhang B."/>
        </authorList>
    </citation>
    <scope>NUCLEOTIDE SEQUENCE [LARGE SCALE GENOMIC DNA]</scope>
    <source>
        <strain evidence="4">S10</strain>
    </source>
</reference>
<organism evidence="3 4">
    <name type="scientific">Streptomyces qaidamensis</name>
    <dbReference type="NCBI Taxonomy" id="1783515"/>
    <lineage>
        <taxon>Bacteria</taxon>
        <taxon>Bacillati</taxon>
        <taxon>Actinomycetota</taxon>
        <taxon>Actinomycetes</taxon>
        <taxon>Kitasatosporales</taxon>
        <taxon>Streptomycetaceae</taxon>
        <taxon>Streptomyces</taxon>
        <taxon>Streptomyces aurantiacus group</taxon>
    </lineage>
</organism>
<evidence type="ECO:0000259" key="2">
    <source>
        <dbReference type="Pfam" id="PF02538"/>
    </source>
</evidence>
<feature type="region of interest" description="Disordered" evidence="1">
    <location>
        <begin position="278"/>
        <end position="304"/>
    </location>
</feature>
<protein>
    <recommendedName>
        <fullName evidence="2">Hydantoinase B/oxoprolinase domain-containing protein</fullName>
    </recommendedName>
</protein>
<feature type="compositionally biased region" description="Gly residues" evidence="1">
    <location>
        <begin position="295"/>
        <end position="304"/>
    </location>
</feature>
<evidence type="ECO:0000256" key="1">
    <source>
        <dbReference type="SAM" id="MobiDB-lite"/>
    </source>
</evidence>
<dbReference type="STRING" id="1783515.A4E84_33920"/>
<dbReference type="GO" id="GO:0003824">
    <property type="term" value="F:catalytic activity"/>
    <property type="evidence" value="ECO:0007669"/>
    <property type="project" value="InterPro"/>
</dbReference>
<gene>
    <name evidence="3" type="ORF">A4E84_33920</name>
</gene>
<dbReference type="RefSeq" id="WP_062930196.1">
    <property type="nucleotide sequence ID" value="NZ_CP015098.1"/>
</dbReference>
<dbReference type="Pfam" id="PF02538">
    <property type="entry name" value="Hydantoinase_B"/>
    <property type="match status" value="1"/>
</dbReference>
<keyword evidence="4" id="KW-1185">Reference proteome</keyword>
<accession>A0A143C9F6</accession>
<dbReference type="AlphaFoldDB" id="A0A143C9F6"/>